<feature type="transmembrane region" description="Helical" evidence="2">
    <location>
        <begin position="6"/>
        <end position="22"/>
    </location>
</feature>
<feature type="transmembrane region" description="Helical" evidence="2">
    <location>
        <begin position="54"/>
        <end position="73"/>
    </location>
</feature>
<dbReference type="Pfam" id="PF01478">
    <property type="entry name" value="Peptidase_A24"/>
    <property type="match status" value="1"/>
</dbReference>
<evidence type="ECO:0000256" key="1">
    <source>
        <dbReference type="ARBA" id="ARBA00005801"/>
    </source>
</evidence>
<dbReference type="Gene3D" id="1.20.120.1220">
    <property type="match status" value="1"/>
</dbReference>
<evidence type="ECO:0000313" key="5">
    <source>
        <dbReference type="Proteomes" id="UP000339690"/>
    </source>
</evidence>
<accession>A0A5Q2TIX3</accession>
<dbReference type="KEGG" id="grc:GI584_08720"/>
<dbReference type="Proteomes" id="UP000339690">
    <property type="component" value="Chromosome"/>
</dbReference>
<proteinExistence type="inferred from homology"/>
<feature type="transmembrane region" description="Helical" evidence="2">
    <location>
        <begin position="29"/>
        <end position="48"/>
    </location>
</feature>
<keyword evidence="2" id="KW-1133">Transmembrane helix</keyword>
<dbReference type="PANTHER" id="PTHR30487:SF0">
    <property type="entry name" value="PREPILIN LEADER PEPTIDASE_N-METHYLTRANSFERASE-RELATED"/>
    <property type="match status" value="1"/>
</dbReference>
<sequence length="171" mass="19347">MAIHFYILFVYLLIAFYMDVRYSKIPNWLTISGVVVGLLYHVATGLIGGLLFSLLGIVISLFVLILLYLFKALSAGDVKLFAGIGAISGMEFSLYGILYSVIVAGLIGLILIIIFKVNPLKILVYQIYNKVLIILKKEAKYTRERFLELKVKQFPFMYAVIPGILITLYYF</sequence>
<organism evidence="4 5">
    <name type="scientific">Gracilibacillus salitolerans</name>
    <dbReference type="NCBI Taxonomy" id="2663022"/>
    <lineage>
        <taxon>Bacteria</taxon>
        <taxon>Bacillati</taxon>
        <taxon>Bacillota</taxon>
        <taxon>Bacilli</taxon>
        <taxon>Bacillales</taxon>
        <taxon>Bacillaceae</taxon>
        <taxon>Gracilibacillus</taxon>
    </lineage>
</organism>
<name>A0A5Q2TIX3_9BACI</name>
<dbReference type="GO" id="GO:0005886">
    <property type="term" value="C:plasma membrane"/>
    <property type="evidence" value="ECO:0007669"/>
    <property type="project" value="TreeGrafter"/>
</dbReference>
<dbReference type="EMBL" id="CP045915">
    <property type="protein sequence ID" value="QGH34097.1"/>
    <property type="molecule type" value="Genomic_DNA"/>
</dbReference>
<comment type="similarity">
    <text evidence="1">Belongs to the peptidase A24 family.</text>
</comment>
<dbReference type="RefSeq" id="WP_100361053.1">
    <property type="nucleotide sequence ID" value="NZ_CP045915.1"/>
</dbReference>
<feature type="domain" description="Prepilin type IV endopeptidase peptidase" evidence="3">
    <location>
        <begin position="7"/>
        <end position="109"/>
    </location>
</feature>
<dbReference type="InterPro" id="IPR000045">
    <property type="entry name" value="Prepilin_IV_endopep_pep"/>
</dbReference>
<evidence type="ECO:0000256" key="2">
    <source>
        <dbReference type="SAM" id="Phobius"/>
    </source>
</evidence>
<keyword evidence="5" id="KW-1185">Reference proteome</keyword>
<dbReference type="AlphaFoldDB" id="A0A5Q2TIX3"/>
<keyword evidence="2" id="KW-0472">Membrane</keyword>
<evidence type="ECO:0000313" key="4">
    <source>
        <dbReference type="EMBL" id="QGH34097.1"/>
    </source>
</evidence>
<feature type="transmembrane region" description="Helical" evidence="2">
    <location>
        <begin position="94"/>
        <end position="115"/>
    </location>
</feature>
<gene>
    <name evidence="4" type="ORF">GI584_08720</name>
</gene>
<evidence type="ECO:0000259" key="3">
    <source>
        <dbReference type="Pfam" id="PF01478"/>
    </source>
</evidence>
<dbReference type="GO" id="GO:0006465">
    <property type="term" value="P:signal peptide processing"/>
    <property type="evidence" value="ECO:0007669"/>
    <property type="project" value="TreeGrafter"/>
</dbReference>
<protein>
    <submittedName>
        <fullName evidence="4">Prepilin peptidase</fullName>
    </submittedName>
</protein>
<feature type="transmembrane region" description="Helical" evidence="2">
    <location>
        <begin position="153"/>
        <end position="170"/>
    </location>
</feature>
<dbReference type="PANTHER" id="PTHR30487">
    <property type="entry name" value="TYPE 4 PREPILIN-LIKE PROTEINS LEADER PEPTIDE-PROCESSING ENZYME"/>
    <property type="match status" value="1"/>
</dbReference>
<reference evidence="4 5" key="1">
    <citation type="submission" date="2019-11" db="EMBL/GenBank/DDBJ databases">
        <title>Gracilibacillus salitolerans sp. nov., a moderate halophile isolated from a saline soil in northwest China.</title>
        <authorList>
            <person name="Gan L."/>
        </authorList>
    </citation>
    <scope>NUCLEOTIDE SEQUENCE [LARGE SCALE GENOMIC DNA]</scope>
    <source>
        <strain evidence="4 5">SCU50</strain>
    </source>
</reference>
<dbReference type="GO" id="GO:0004190">
    <property type="term" value="F:aspartic-type endopeptidase activity"/>
    <property type="evidence" value="ECO:0007669"/>
    <property type="project" value="InterPro"/>
</dbReference>
<keyword evidence="2" id="KW-0812">Transmembrane</keyword>
<dbReference type="InterPro" id="IPR050882">
    <property type="entry name" value="Prepilin_peptidase/N-MTase"/>
</dbReference>